<dbReference type="RefSeq" id="WP_241041806.1">
    <property type="nucleotide sequence ID" value="NZ_BAAAJF010000029.1"/>
</dbReference>
<gene>
    <name evidence="1" type="ORF">MMF94_35305</name>
</gene>
<name>A0ABS9TR28_9PSEU</name>
<reference evidence="1 2" key="1">
    <citation type="submission" date="2022-03" db="EMBL/GenBank/DDBJ databases">
        <title>Pseudonocardia alaer sp. nov., a novel actinomycete isolated from reed forest soil.</title>
        <authorList>
            <person name="Wang L."/>
        </authorList>
    </citation>
    <scope>NUCLEOTIDE SEQUENCE [LARGE SCALE GENOMIC DNA]</scope>
    <source>
        <strain evidence="1 2">Y-16303</strain>
    </source>
</reference>
<dbReference type="Proteomes" id="UP001299970">
    <property type="component" value="Unassembled WGS sequence"/>
</dbReference>
<dbReference type="EMBL" id="JAKXMK010000038">
    <property type="protein sequence ID" value="MCH6170999.1"/>
    <property type="molecule type" value="Genomic_DNA"/>
</dbReference>
<evidence type="ECO:0000313" key="2">
    <source>
        <dbReference type="Proteomes" id="UP001299970"/>
    </source>
</evidence>
<accession>A0ABS9TR28</accession>
<comment type="caution">
    <text evidence="1">The sequence shown here is derived from an EMBL/GenBank/DDBJ whole genome shotgun (WGS) entry which is preliminary data.</text>
</comment>
<keyword evidence="2" id="KW-1185">Reference proteome</keyword>
<protein>
    <submittedName>
        <fullName evidence="1">Uncharacterized protein</fullName>
    </submittedName>
</protein>
<proteinExistence type="predicted"/>
<sequence length="65" mass="7224">MTTQGDIGAWHFLGTGRHFLLEHCHSRYGVAMLETMNDVSWSRGTAGRALCGRAVIEDGNIRYVT</sequence>
<evidence type="ECO:0000313" key="1">
    <source>
        <dbReference type="EMBL" id="MCH6170999.1"/>
    </source>
</evidence>
<organism evidence="1 2">
    <name type="scientific">Pseudonocardia alaniniphila</name>
    <dbReference type="NCBI Taxonomy" id="75291"/>
    <lineage>
        <taxon>Bacteria</taxon>
        <taxon>Bacillati</taxon>
        <taxon>Actinomycetota</taxon>
        <taxon>Actinomycetes</taxon>
        <taxon>Pseudonocardiales</taxon>
        <taxon>Pseudonocardiaceae</taxon>
        <taxon>Pseudonocardia</taxon>
    </lineage>
</organism>